<sequence>FHPPAQVHEAWRRFVEGMGFPPELAGPLLDPDRVLAFCEQIPMIGLARLAQASTHTTLAPTLMEAGTKINVIPDRVKLQVDIRTLPGWDLADVRAMLTEAIGDLDDQVEIDLPCHDQASFSPVDTPLWDALQRVTDHYYPGARNVPFLTAGATDAR</sequence>
<evidence type="ECO:0000256" key="4">
    <source>
        <dbReference type="ARBA" id="ARBA00022801"/>
    </source>
</evidence>
<organism evidence="7">
    <name type="scientific">mine drainage metagenome</name>
    <dbReference type="NCBI Taxonomy" id="410659"/>
    <lineage>
        <taxon>unclassified sequences</taxon>
        <taxon>metagenomes</taxon>
        <taxon>ecological metagenomes</taxon>
    </lineage>
</organism>
<dbReference type="PANTHER" id="PTHR45962:SF1">
    <property type="entry name" value="N-FATTY-ACYL-AMINO ACID SYNTHASE_HYDROLASE PM20D1"/>
    <property type="match status" value="1"/>
</dbReference>
<evidence type="ECO:0000256" key="3">
    <source>
        <dbReference type="ARBA" id="ARBA00022723"/>
    </source>
</evidence>
<reference evidence="7" key="2">
    <citation type="journal article" date="2014" name="ISME J.">
        <title>Microbial stratification in low pH oxic and suboxic macroscopic growths along an acid mine drainage.</title>
        <authorList>
            <person name="Mendez-Garcia C."/>
            <person name="Mesa V."/>
            <person name="Sprenger R.R."/>
            <person name="Richter M."/>
            <person name="Diez M.S."/>
            <person name="Solano J."/>
            <person name="Bargiela R."/>
            <person name="Golyshina O.V."/>
            <person name="Manteca A."/>
            <person name="Ramos J.L."/>
            <person name="Gallego J.R."/>
            <person name="Llorente I."/>
            <person name="Martins Dos Santos V.A."/>
            <person name="Jensen O.N."/>
            <person name="Pelaez A.I."/>
            <person name="Sanchez J."/>
            <person name="Ferrer M."/>
        </authorList>
    </citation>
    <scope>NUCLEOTIDE SEQUENCE</scope>
</reference>
<name>T1ADC4_9ZZZZ</name>
<dbReference type="GO" id="GO:0006508">
    <property type="term" value="P:proteolysis"/>
    <property type="evidence" value="ECO:0007669"/>
    <property type="project" value="UniProtKB-KW"/>
</dbReference>
<reference evidence="7" key="1">
    <citation type="submission" date="2013-08" db="EMBL/GenBank/DDBJ databases">
        <authorList>
            <person name="Mendez C."/>
            <person name="Richter M."/>
            <person name="Ferrer M."/>
            <person name="Sanchez J."/>
        </authorList>
    </citation>
    <scope>NUCLEOTIDE SEQUENCE</scope>
</reference>
<keyword evidence="5" id="KW-0862">Zinc</keyword>
<dbReference type="EMBL" id="AUZY01005554">
    <property type="protein sequence ID" value="EQD58596.1"/>
    <property type="molecule type" value="Genomic_DNA"/>
</dbReference>
<evidence type="ECO:0000256" key="5">
    <source>
        <dbReference type="ARBA" id="ARBA00022833"/>
    </source>
</evidence>
<evidence type="ECO:0000259" key="6">
    <source>
        <dbReference type="Pfam" id="PF07687"/>
    </source>
</evidence>
<dbReference type="Gene3D" id="3.30.70.360">
    <property type="match status" value="1"/>
</dbReference>
<dbReference type="InterPro" id="IPR036264">
    <property type="entry name" value="Bact_exopeptidase_dim_dom"/>
</dbReference>
<feature type="non-terminal residue" evidence="7">
    <location>
        <position position="1"/>
    </location>
</feature>
<keyword evidence="3" id="KW-0479">Metal-binding</keyword>
<dbReference type="Pfam" id="PF07687">
    <property type="entry name" value="M20_dimer"/>
    <property type="match status" value="1"/>
</dbReference>
<keyword evidence="2" id="KW-0645">Protease</keyword>
<accession>T1ADC4</accession>
<protein>
    <submittedName>
        <fullName evidence="7">Peptidase</fullName>
    </submittedName>
</protein>
<comment type="similarity">
    <text evidence="1">Belongs to the peptidase M20A family.</text>
</comment>
<feature type="non-terminal residue" evidence="7">
    <location>
        <position position="156"/>
    </location>
</feature>
<keyword evidence="4" id="KW-0378">Hydrolase</keyword>
<dbReference type="PANTHER" id="PTHR45962">
    <property type="entry name" value="N-FATTY-ACYL-AMINO ACID SYNTHASE/HYDROLASE PM20D1"/>
    <property type="match status" value="1"/>
</dbReference>
<dbReference type="GO" id="GO:0046872">
    <property type="term" value="F:metal ion binding"/>
    <property type="evidence" value="ECO:0007669"/>
    <property type="project" value="UniProtKB-KW"/>
</dbReference>
<dbReference type="InterPro" id="IPR011650">
    <property type="entry name" value="Peptidase_M20_dimer"/>
</dbReference>
<evidence type="ECO:0000256" key="2">
    <source>
        <dbReference type="ARBA" id="ARBA00022670"/>
    </source>
</evidence>
<feature type="domain" description="Peptidase M20 dimerisation" evidence="6">
    <location>
        <begin position="49"/>
        <end position="105"/>
    </location>
</feature>
<dbReference type="InterPro" id="IPR047177">
    <property type="entry name" value="Pept_M20A"/>
</dbReference>
<proteinExistence type="inferred from homology"/>
<dbReference type="SUPFAM" id="SSF55031">
    <property type="entry name" value="Bacterial exopeptidase dimerisation domain"/>
    <property type="match status" value="1"/>
</dbReference>
<evidence type="ECO:0000313" key="7">
    <source>
        <dbReference type="EMBL" id="EQD58596.1"/>
    </source>
</evidence>
<gene>
    <name evidence="7" type="ORF">B1B_08502</name>
</gene>
<dbReference type="AlphaFoldDB" id="T1ADC4"/>
<evidence type="ECO:0000256" key="1">
    <source>
        <dbReference type="ARBA" id="ARBA00006247"/>
    </source>
</evidence>
<comment type="caution">
    <text evidence="7">The sequence shown here is derived from an EMBL/GenBank/DDBJ whole genome shotgun (WGS) entry which is preliminary data.</text>
</comment>
<dbReference type="GO" id="GO:0008233">
    <property type="term" value="F:peptidase activity"/>
    <property type="evidence" value="ECO:0007669"/>
    <property type="project" value="UniProtKB-KW"/>
</dbReference>